<evidence type="ECO:0000313" key="3">
    <source>
        <dbReference type="EMBL" id="QDU46105.1"/>
    </source>
</evidence>
<dbReference type="EMBL" id="CP036276">
    <property type="protein sequence ID" value="QDU46105.1"/>
    <property type="molecule type" value="Genomic_DNA"/>
</dbReference>
<organism evidence="3 4">
    <name type="scientific">Symmachiella dynata</name>
    <dbReference type="NCBI Taxonomy" id="2527995"/>
    <lineage>
        <taxon>Bacteria</taxon>
        <taxon>Pseudomonadati</taxon>
        <taxon>Planctomycetota</taxon>
        <taxon>Planctomycetia</taxon>
        <taxon>Planctomycetales</taxon>
        <taxon>Planctomycetaceae</taxon>
        <taxon>Symmachiella</taxon>
    </lineage>
</organism>
<keyword evidence="2" id="KW-0472">Membrane</keyword>
<keyword evidence="2" id="KW-0812">Transmembrane</keyword>
<keyword evidence="4" id="KW-1185">Reference proteome</keyword>
<keyword evidence="2" id="KW-1133">Transmembrane helix</keyword>
<dbReference type="InterPro" id="IPR046031">
    <property type="entry name" value="DUF5989"/>
</dbReference>
<proteinExistence type="predicted"/>
<sequence>MPLGIHISGKGKLSMSPQAEPEPNESNTEAKTEFEQAGEEKPLSLVQEFGMFIIENKAWWMIPIVTVLGLVGLLVLLGSTGAAPFIYTLF</sequence>
<feature type="compositionally biased region" description="Basic and acidic residues" evidence="1">
    <location>
        <begin position="28"/>
        <end position="40"/>
    </location>
</feature>
<feature type="region of interest" description="Disordered" evidence="1">
    <location>
        <begin position="1"/>
        <end position="40"/>
    </location>
</feature>
<dbReference type="AlphaFoldDB" id="A0A517ZUI7"/>
<evidence type="ECO:0000256" key="2">
    <source>
        <dbReference type="SAM" id="Phobius"/>
    </source>
</evidence>
<dbReference type="Proteomes" id="UP000319383">
    <property type="component" value="Chromosome"/>
</dbReference>
<reference evidence="3 4" key="1">
    <citation type="submission" date="2019-02" db="EMBL/GenBank/DDBJ databases">
        <title>Deep-cultivation of Planctomycetes and their phenomic and genomic characterization uncovers novel biology.</title>
        <authorList>
            <person name="Wiegand S."/>
            <person name="Jogler M."/>
            <person name="Boedeker C."/>
            <person name="Pinto D."/>
            <person name="Vollmers J."/>
            <person name="Rivas-Marin E."/>
            <person name="Kohn T."/>
            <person name="Peeters S.H."/>
            <person name="Heuer A."/>
            <person name="Rast P."/>
            <person name="Oberbeckmann S."/>
            <person name="Bunk B."/>
            <person name="Jeske O."/>
            <person name="Meyerdierks A."/>
            <person name="Storesund J.E."/>
            <person name="Kallscheuer N."/>
            <person name="Luecker S."/>
            <person name="Lage O.M."/>
            <person name="Pohl T."/>
            <person name="Merkel B.J."/>
            <person name="Hornburger P."/>
            <person name="Mueller R.-W."/>
            <person name="Bruemmer F."/>
            <person name="Labrenz M."/>
            <person name="Spormann A.M."/>
            <person name="Op den Camp H."/>
            <person name="Overmann J."/>
            <person name="Amann R."/>
            <person name="Jetten M.S.M."/>
            <person name="Mascher T."/>
            <person name="Medema M.H."/>
            <person name="Devos D.P."/>
            <person name="Kaster A.-K."/>
            <person name="Ovreas L."/>
            <person name="Rohde M."/>
            <person name="Galperin M.Y."/>
            <person name="Jogler C."/>
        </authorList>
    </citation>
    <scope>NUCLEOTIDE SEQUENCE [LARGE SCALE GENOMIC DNA]</scope>
    <source>
        <strain evidence="3 4">Mal52</strain>
    </source>
</reference>
<accession>A0A517ZUI7</accession>
<evidence type="ECO:0000256" key="1">
    <source>
        <dbReference type="SAM" id="MobiDB-lite"/>
    </source>
</evidence>
<evidence type="ECO:0000313" key="4">
    <source>
        <dbReference type="Proteomes" id="UP000319383"/>
    </source>
</evidence>
<dbReference type="KEGG" id="sdyn:Mal52_46020"/>
<name>A0A517ZUI7_9PLAN</name>
<protein>
    <submittedName>
        <fullName evidence="3">Uncharacterized protein</fullName>
    </submittedName>
</protein>
<feature type="transmembrane region" description="Helical" evidence="2">
    <location>
        <begin position="58"/>
        <end position="87"/>
    </location>
</feature>
<dbReference type="Pfam" id="PF19451">
    <property type="entry name" value="DUF5989"/>
    <property type="match status" value="1"/>
</dbReference>
<gene>
    <name evidence="3" type="ORF">Mal52_46020</name>
</gene>